<evidence type="ECO:0000256" key="4">
    <source>
        <dbReference type="SAM" id="SignalP"/>
    </source>
</evidence>
<name>A0A5C5YXM2_9BACT</name>
<proteinExistence type="inferred from homology"/>
<feature type="signal peptide" evidence="4">
    <location>
        <begin position="1"/>
        <end position="29"/>
    </location>
</feature>
<dbReference type="GO" id="GO:0009044">
    <property type="term" value="F:xylan 1,4-beta-xylosidase activity"/>
    <property type="evidence" value="ECO:0007669"/>
    <property type="project" value="UniProtKB-EC"/>
</dbReference>
<accession>A0A5C5YXM2</accession>
<sequence length="742" mass="83069" precursor="true">MIKTRFFDKACLLSFVALICGSSFSSANADVTIDATSIAQSPEGVQIGDAQRVQSADGHAEIRLSHKGISVSLADSLSAESGTIRISFRLSSNWPSEARQTLFHVGDRSHTHVTLFAEKGRLTAVYKSDRDHHASIQYRESESWIALTNHEAIFGWHTKDDTIRFYLELDGKLVGQETGKLIEDWPNVGYLGARRSQQIWLGTLHSATLSSLYSTPAELLPGRRTVVVDGDRAVGECYNFWSINNFTSQHMFADPHYAQRVKQEKPFMKEVNCVRLLGGRVDGRNKWFQGVTEQHTRQKIVSSNFTDMTVYLKGILDAGYTPRIVLDNIPFAMSESGENAKYGNTRPATDLDVWHQYVQQAVTAMTNSFGIETVAKWRFRVGTEPDLYPGHWQGTKQEYLRHYDCTVDAVCSVIPNAQIGPGNVLNPSDSNKVNLHGQTKWGLDIVDHCGAGTNTWTGMTSTATEPCTRISFLQCSWYGRVGGSIDSINIAIQRMKDRLDRYPSLQGTPISIAEFGVLADEYGNRLYGGEGTEWSASWYAAIADRIYDLNVEQVHEWSQTTSGILRPRANVIGMLQQMHNGQRLPVAVEGESAAQAGALACLKNDTFFILLYNHRPQRDANIPEQIDLTLKSQQLDNDDQWTISEWAIDKEHGVFMHKLYEDCQRAGLEPLPKSPIFGGQPSRRFGPAVFKLLAENRKLYNQLAQPSRLQDEQSLTIVDGMATMNISMPGHSVRFLKIARRH</sequence>
<dbReference type="InterPro" id="IPR049166">
    <property type="entry name" value="GH39_cat"/>
</dbReference>
<dbReference type="SUPFAM" id="SSF51445">
    <property type="entry name" value="(Trans)glycosidases"/>
    <property type="match status" value="1"/>
</dbReference>
<gene>
    <name evidence="6" type="primary">xynB_3</name>
    <name evidence="6" type="ORF">CA13_08420</name>
</gene>
<organism evidence="6 7">
    <name type="scientific">Novipirellula herctigrandis</name>
    <dbReference type="NCBI Taxonomy" id="2527986"/>
    <lineage>
        <taxon>Bacteria</taxon>
        <taxon>Pseudomonadati</taxon>
        <taxon>Planctomycetota</taxon>
        <taxon>Planctomycetia</taxon>
        <taxon>Pirellulales</taxon>
        <taxon>Pirellulaceae</taxon>
        <taxon>Novipirellula</taxon>
    </lineage>
</organism>
<dbReference type="Gene3D" id="2.60.120.200">
    <property type="match status" value="1"/>
</dbReference>
<evidence type="ECO:0000313" key="6">
    <source>
        <dbReference type="EMBL" id="TWT79441.1"/>
    </source>
</evidence>
<keyword evidence="3 6" id="KW-0326">Glycosidase</keyword>
<dbReference type="OrthoDB" id="9776971at2"/>
<keyword evidence="4" id="KW-0732">Signal</keyword>
<dbReference type="AlphaFoldDB" id="A0A5C5YXM2"/>
<feature type="chain" id="PRO_5022915128" evidence="4">
    <location>
        <begin position="30"/>
        <end position="742"/>
    </location>
</feature>
<evidence type="ECO:0000256" key="1">
    <source>
        <dbReference type="ARBA" id="ARBA00008875"/>
    </source>
</evidence>
<dbReference type="Proteomes" id="UP000315010">
    <property type="component" value="Unassembled WGS sequence"/>
</dbReference>
<evidence type="ECO:0000256" key="2">
    <source>
        <dbReference type="ARBA" id="ARBA00022801"/>
    </source>
</evidence>
<keyword evidence="7" id="KW-1185">Reference proteome</keyword>
<comment type="caution">
    <text evidence="6">The sequence shown here is derived from an EMBL/GenBank/DDBJ whole genome shotgun (WGS) entry which is preliminary data.</text>
</comment>
<protein>
    <submittedName>
        <fullName evidence="6">Beta-xylosidase</fullName>
        <ecNumber evidence="6">3.2.1.37</ecNumber>
    </submittedName>
</protein>
<feature type="domain" description="Glycosyl hydrolases family 39 N-terminal catalytic" evidence="5">
    <location>
        <begin position="298"/>
        <end position="495"/>
    </location>
</feature>
<dbReference type="EC" id="3.2.1.37" evidence="6"/>
<dbReference type="Gene3D" id="3.20.20.80">
    <property type="entry name" value="Glycosidases"/>
    <property type="match status" value="1"/>
</dbReference>
<dbReference type="EMBL" id="SJPJ01000001">
    <property type="protein sequence ID" value="TWT79441.1"/>
    <property type="molecule type" value="Genomic_DNA"/>
</dbReference>
<evidence type="ECO:0000313" key="7">
    <source>
        <dbReference type="Proteomes" id="UP000315010"/>
    </source>
</evidence>
<evidence type="ECO:0000259" key="5">
    <source>
        <dbReference type="Pfam" id="PF01229"/>
    </source>
</evidence>
<reference evidence="6 7" key="1">
    <citation type="submission" date="2019-02" db="EMBL/GenBank/DDBJ databases">
        <title>Deep-cultivation of Planctomycetes and their phenomic and genomic characterization uncovers novel biology.</title>
        <authorList>
            <person name="Wiegand S."/>
            <person name="Jogler M."/>
            <person name="Boedeker C."/>
            <person name="Pinto D."/>
            <person name="Vollmers J."/>
            <person name="Rivas-Marin E."/>
            <person name="Kohn T."/>
            <person name="Peeters S.H."/>
            <person name="Heuer A."/>
            <person name="Rast P."/>
            <person name="Oberbeckmann S."/>
            <person name="Bunk B."/>
            <person name="Jeske O."/>
            <person name="Meyerdierks A."/>
            <person name="Storesund J.E."/>
            <person name="Kallscheuer N."/>
            <person name="Luecker S."/>
            <person name="Lage O.M."/>
            <person name="Pohl T."/>
            <person name="Merkel B.J."/>
            <person name="Hornburger P."/>
            <person name="Mueller R.-W."/>
            <person name="Bruemmer F."/>
            <person name="Labrenz M."/>
            <person name="Spormann A.M."/>
            <person name="Op Den Camp H."/>
            <person name="Overmann J."/>
            <person name="Amann R."/>
            <person name="Jetten M.S.M."/>
            <person name="Mascher T."/>
            <person name="Medema M.H."/>
            <person name="Devos D.P."/>
            <person name="Kaster A.-K."/>
            <person name="Ovreas L."/>
            <person name="Rohde M."/>
            <person name="Galperin M.Y."/>
            <person name="Jogler C."/>
        </authorList>
    </citation>
    <scope>NUCLEOTIDE SEQUENCE [LARGE SCALE GENOMIC DNA]</scope>
    <source>
        <strain evidence="6 7">CA13</strain>
    </source>
</reference>
<dbReference type="Pfam" id="PF01229">
    <property type="entry name" value="Glyco_hydro_39"/>
    <property type="match status" value="1"/>
</dbReference>
<dbReference type="InterPro" id="IPR017853">
    <property type="entry name" value="GH"/>
</dbReference>
<comment type="similarity">
    <text evidence="1">Belongs to the glycosyl hydrolase 39 family.</text>
</comment>
<keyword evidence="2 6" id="KW-0378">Hydrolase</keyword>
<evidence type="ECO:0000256" key="3">
    <source>
        <dbReference type="ARBA" id="ARBA00023295"/>
    </source>
</evidence>
<dbReference type="RefSeq" id="WP_146394660.1">
    <property type="nucleotide sequence ID" value="NZ_SJPJ01000001.1"/>
</dbReference>